<comment type="similarity">
    <text evidence="2 7">Belongs to the glycosyl hydrolase 27 family.</text>
</comment>
<sequence length="425" mass="47631">MISIEFVLATMENKLLLLLCLTVLNVFLVITVESLDNGLAIQPPMGWMAWERFRCNINCTEDPDNCISEKLIVQMCDKMVAGGFRDAGYTYIALDDCWAEKRRDPLTGKLVPDRTRFPRGMKALADYVHRQGMKLGIYSDMGTKTCKEYPGSEFYIQTDAQTFADWGVDMLKLDCCYGGSGMEIGYETMGFFLNKTGRPVLYSCSYPVCLGGHVIYERVAKTCNMWRNAIDLTDSWDRVYKVIRIYGDNIGNFSAAAGPGHWNDADQLMVGDFGLSNGQQTAQIVMWAMWSVPLFMSVDLRDIGVFAEELLLNKDIISINQDWAGSPSYRVWQDKRLPVTTDIIEGWIKHLSDGTTAIAILNGSNYGKPATVVKTPRQLGLLGNTSYIFHNVLTSEKSGPFNDTVPMKVRIPATSVYFVVATELE</sequence>
<dbReference type="EMBL" id="JH817484">
    <property type="protein sequence ID" value="EKC30862.1"/>
    <property type="molecule type" value="Genomic_DNA"/>
</dbReference>
<keyword evidence="7" id="KW-1015">Disulfide bond</keyword>
<organism evidence="9">
    <name type="scientific">Magallana gigas</name>
    <name type="common">Pacific oyster</name>
    <name type="synonym">Crassostrea gigas</name>
    <dbReference type="NCBI Taxonomy" id="29159"/>
    <lineage>
        <taxon>Eukaryota</taxon>
        <taxon>Metazoa</taxon>
        <taxon>Spiralia</taxon>
        <taxon>Lophotrochozoa</taxon>
        <taxon>Mollusca</taxon>
        <taxon>Bivalvia</taxon>
        <taxon>Autobranchia</taxon>
        <taxon>Pteriomorphia</taxon>
        <taxon>Ostreida</taxon>
        <taxon>Ostreoidea</taxon>
        <taxon>Ostreidae</taxon>
        <taxon>Magallana</taxon>
    </lineage>
</organism>
<keyword evidence="6 7" id="KW-0326">Glycosidase</keyword>
<dbReference type="EC" id="3.2.1.-" evidence="7"/>
<evidence type="ECO:0000256" key="3">
    <source>
        <dbReference type="ARBA" id="ARBA00012755"/>
    </source>
</evidence>
<dbReference type="PANTHER" id="PTHR11452">
    <property type="entry name" value="ALPHA-GALACTOSIDASE/ALPHA-N-ACETYLGALACTOSAMINIDASE"/>
    <property type="match status" value="1"/>
</dbReference>
<feature type="domain" description="Alpha galactosidase C-terminal" evidence="8">
    <location>
        <begin position="345"/>
        <end position="416"/>
    </location>
</feature>
<dbReference type="OrthoDB" id="5795902at2759"/>
<dbReference type="InterPro" id="IPR013780">
    <property type="entry name" value="Glyco_hydro_b"/>
</dbReference>
<dbReference type="AlphaFoldDB" id="K1Q336"/>
<dbReference type="SUPFAM" id="SSF51445">
    <property type="entry name" value="(Trans)glycosidases"/>
    <property type="match status" value="1"/>
</dbReference>
<dbReference type="FunFam" id="3.20.20.70:FF:000197">
    <property type="entry name" value="Alpha-galactosidase"/>
    <property type="match status" value="1"/>
</dbReference>
<dbReference type="InterPro" id="IPR041233">
    <property type="entry name" value="Melibiase_C"/>
</dbReference>
<evidence type="ECO:0000256" key="5">
    <source>
        <dbReference type="ARBA" id="ARBA00022801"/>
    </source>
</evidence>
<dbReference type="CDD" id="cd14792">
    <property type="entry name" value="GH27"/>
    <property type="match status" value="1"/>
</dbReference>
<name>K1Q336_MAGGI</name>
<dbReference type="InterPro" id="IPR002241">
    <property type="entry name" value="Glyco_hydro_27"/>
</dbReference>
<dbReference type="GO" id="GO:0016139">
    <property type="term" value="P:glycoside catabolic process"/>
    <property type="evidence" value="ECO:0007669"/>
    <property type="project" value="TreeGrafter"/>
</dbReference>
<evidence type="ECO:0000256" key="6">
    <source>
        <dbReference type="ARBA" id="ARBA00023295"/>
    </source>
</evidence>
<evidence type="ECO:0000313" key="9">
    <source>
        <dbReference type="EMBL" id="EKC30862.1"/>
    </source>
</evidence>
<dbReference type="HOGENOM" id="CLU_013093_0_0_1"/>
<gene>
    <name evidence="9" type="ORF">CGI_10028541</name>
</gene>
<keyword evidence="4" id="KW-0732">Signal</keyword>
<keyword evidence="5 7" id="KW-0378">Hydrolase</keyword>
<proteinExistence type="inferred from homology"/>
<dbReference type="InterPro" id="IPR017853">
    <property type="entry name" value="GH"/>
</dbReference>
<comment type="subunit">
    <text evidence="7">Homodimer.</text>
</comment>
<dbReference type="PANTHER" id="PTHR11452:SF83">
    <property type="entry name" value="ALPHA-GALACTOSIDASE"/>
    <property type="match status" value="1"/>
</dbReference>
<protein>
    <recommendedName>
        <fullName evidence="3 7">Alpha-galactosidase</fullName>
        <ecNumber evidence="7">3.2.1.-</ecNumber>
    </recommendedName>
</protein>
<dbReference type="Gene3D" id="2.60.40.1180">
    <property type="entry name" value="Golgi alpha-mannosidase II"/>
    <property type="match status" value="1"/>
</dbReference>
<evidence type="ECO:0000256" key="1">
    <source>
        <dbReference type="ARBA" id="ARBA00001255"/>
    </source>
</evidence>
<dbReference type="SUPFAM" id="SSF51011">
    <property type="entry name" value="Glycosyl hydrolase domain"/>
    <property type="match status" value="1"/>
</dbReference>
<dbReference type="InterPro" id="IPR000111">
    <property type="entry name" value="Glyco_hydro_27/36_CS"/>
</dbReference>
<dbReference type="PROSITE" id="PS00512">
    <property type="entry name" value="ALPHA_GALACTOSIDASE"/>
    <property type="match status" value="1"/>
</dbReference>
<dbReference type="PRINTS" id="PR00740">
    <property type="entry name" value="GLHYDRLASE27"/>
</dbReference>
<dbReference type="GO" id="GO:0009311">
    <property type="term" value="P:oligosaccharide metabolic process"/>
    <property type="evidence" value="ECO:0007669"/>
    <property type="project" value="TreeGrafter"/>
</dbReference>
<evidence type="ECO:0000259" key="8">
    <source>
        <dbReference type="Pfam" id="PF17801"/>
    </source>
</evidence>
<dbReference type="Gene3D" id="3.20.20.70">
    <property type="entry name" value="Aldolase class I"/>
    <property type="match status" value="1"/>
</dbReference>
<dbReference type="GO" id="GO:0005737">
    <property type="term" value="C:cytoplasm"/>
    <property type="evidence" value="ECO:0007669"/>
    <property type="project" value="TreeGrafter"/>
</dbReference>
<dbReference type="InParanoid" id="K1Q336"/>
<dbReference type="GO" id="GO:0004557">
    <property type="term" value="F:alpha-galactosidase activity"/>
    <property type="evidence" value="ECO:0007669"/>
    <property type="project" value="UniProtKB-EC"/>
</dbReference>
<accession>K1Q336</accession>
<evidence type="ECO:0000256" key="2">
    <source>
        <dbReference type="ARBA" id="ARBA00009743"/>
    </source>
</evidence>
<evidence type="ECO:0000256" key="7">
    <source>
        <dbReference type="RuleBase" id="RU361168"/>
    </source>
</evidence>
<dbReference type="Pfam" id="PF17801">
    <property type="entry name" value="Melibiase_C"/>
    <property type="match status" value="1"/>
</dbReference>
<dbReference type="InterPro" id="IPR013785">
    <property type="entry name" value="Aldolase_TIM"/>
</dbReference>
<evidence type="ECO:0000256" key="4">
    <source>
        <dbReference type="ARBA" id="ARBA00022729"/>
    </source>
</evidence>
<reference evidence="9" key="1">
    <citation type="journal article" date="2012" name="Nature">
        <title>The oyster genome reveals stress adaptation and complexity of shell formation.</title>
        <authorList>
            <person name="Zhang G."/>
            <person name="Fang X."/>
            <person name="Guo X."/>
            <person name="Li L."/>
            <person name="Luo R."/>
            <person name="Xu F."/>
            <person name="Yang P."/>
            <person name="Zhang L."/>
            <person name="Wang X."/>
            <person name="Qi H."/>
            <person name="Xiong Z."/>
            <person name="Que H."/>
            <person name="Xie Y."/>
            <person name="Holland P.W."/>
            <person name="Paps J."/>
            <person name="Zhu Y."/>
            <person name="Wu F."/>
            <person name="Chen Y."/>
            <person name="Wang J."/>
            <person name="Peng C."/>
            <person name="Meng J."/>
            <person name="Yang L."/>
            <person name="Liu J."/>
            <person name="Wen B."/>
            <person name="Zhang N."/>
            <person name="Huang Z."/>
            <person name="Zhu Q."/>
            <person name="Feng Y."/>
            <person name="Mount A."/>
            <person name="Hedgecock D."/>
            <person name="Xu Z."/>
            <person name="Liu Y."/>
            <person name="Domazet-Loso T."/>
            <person name="Du Y."/>
            <person name="Sun X."/>
            <person name="Zhang S."/>
            <person name="Liu B."/>
            <person name="Cheng P."/>
            <person name="Jiang X."/>
            <person name="Li J."/>
            <person name="Fan D."/>
            <person name="Wang W."/>
            <person name="Fu W."/>
            <person name="Wang T."/>
            <person name="Wang B."/>
            <person name="Zhang J."/>
            <person name="Peng Z."/>
            <person name="Li Y."/>
            <person name="Li N."/>
            <person name="Wang J."/>
            <person name="Chen M."/>
            <person name="He Y."/>
            <person name="Tan F."/>
            <person name="Song X."/>
            <person name="Zheng Q."/>
            <person name="Huang R."/>
            <person name="Yang H."/>
            <person name="Du X."/>
            <person name="Chen L."/>
            <person name="Yang M."/>
            <person name="Gaffney P.M."/>
            <person name="Wang S."/>
            <person name="Luo L."/>
            <person name="She Z."/>
            <person name="Ming Y."/>
            <person name="Huang W."/>
            <person name="Zhang S."/>
            <person name="Huang B."/>
            <person name="Zhang Y."/>
            <person name="Qu T."/>
            <person name="Ni P."/>
            <person name="Miao G."/>
            <person name="Wang J."/>
            <person name="Wang Q."/>
            <person name="Steinberg C.E."/>
            <person name="Wang H."/>
            <person name="Li N."/>
            <person name="Qian L."/>
            <person name="Zhang G."/>
            <person name="Li Y."/>
            <person name="Yang H."/>
            <person name="Liu X."/>
            <person name="Wang J."/>
            <person name="Yin Y."/>
            <person name="Wang J."/>
        </authorList>
    </citation>
    <scope>NUCLEOTIDE SEQUENCE [LARGE SCALE GENOMIC DNA]</scope>
    <source>
        <strain evidence="9">05x7-T-G4-1.051#20</strain>
    </source>
</reference>
<dbReference type="Pfam" id="PF16499">
    <property type="entry name" value="Melibiase_2"/>
    <property type="match status" value="1"/>
</dbReference>
<comment type="catalytic activity">
    <reaction evidence="1">
        <text>Hydrolysis of terminal, non-reducing alpha-D-galactose residues in alpha-D-galactosides, including galactose oligosaccharides, galactomannans and galactolipids.</text>
        <dbReference type="EC" id="3.2.1.22"/>
    </reaction>
</comment>